<gene>
    <name evidence="1" type="ORF">BSAL_29290</name>
</gene>
<dbReference type="AlphaFoldDB" id="A0A0S4JNF0"/>
<feature type="non-terminal residue" evidence="1">
    <location>
        <position position="1"/>
    </location>
</feature>
<feature type="non-terminal residue" evidence="1">
    <location>
        <position position="241"/>
    </location>
</feature>
<dbReference type="Proteomes" id="UP000051952">
    <property type="component" value="Unassembled WGS sequence"/>
</dbReference>
<evidence type="ECO:0000313" key="2">
    <source>
        <dbReference type="Proteomes" id="UP000051952"/>
    </source>
</evidence>
<reference evidence="2" key="1">
    <citation type="submission" date="2015-09" db="EMBL/GenBank/DDBJ databases">
        <authorList>
            <consortium name="Pathogen Informatics"/>
        </authorList>
    </citation>
    <scope>NUCLEOTIDE SEQUENCE [LARGE SCALE GENOMIC DNA]</scope>
    <source>
        <strain evidence="2">Lake Konstanz</strain>
    </source>
</reference>
<sequence>GQIVWDEPKRFSRRRSRNSSKSKWKTPSRNRVRSYWTCYAAKKDADREEFEVRLCLDELGGSPELIRACCAVGNDALRGEKGLNWHPRVQIRLFATGTGIGTVQNPVGSEYKFYKLVTLATQHEDNSAKLYWKLRDTYFASKDEDKVPDLQNLVKRLGTVWDDPVAGPSQLRQRDEYLTKHKHKVFGNLVWVREALFSAVDADAMCRCVLTNAKLATLVFARCHDLAKDIAANSLCRYPTV</sequence>
<keyword evidence="2" id="KW-1185">Reference proteome</keyword>
<protein>
    <submittedName>
        <fullName evidence="1">Uncharacterized protein</fullName>
    </submittedName>
</protein>
<evidence type="ECO:0000313" key="1">
    <source>
        <dbReference type="EMBL" id="CUG90921.1"/>
    </source>
</evidence>
<dbReference type="EMBL" id="CYKH01001877">
    <property type="protein sequence ID" value="CUG90921.1"/>
    <property type="molecule type" value="Genomic_DNA"/>
</dbReference>
<name>A0A0S4JNF0_BODSA</name>
<organism evidence="1 2">
    <name type="scientific">Bodo saltans</name>
    <name type="common">Flagellated protozoan</name>
    <dbReference type="NCBI Taxonomy" id="75058"/>
    <lineage>
        <taxon>Eukaryota</taxon>
        <taxon>Discoba</taxon>
        <taxon>Euglenozoa</taxon>
        <taxon>Kinetoplastea</taxon>
        <taxon>Metakinetoplastina</taxon>
        <taxon>Eubodonida</taxon>
        <taxon>Bodonidae</taxon>
        <taxon>Bodo</taxon>
    </lineage>
</organism>
<dbReference type="VEuPathDB" id="TriTrypDB:BSAL_29290"/>
<proteinExistence type="predicted"/>
<accession>A0A0S4JNF0</accession>